<comment type="caution">
    <text evidence="2">The sequence shown here is derived from an EMBL/GenBank/DDBJ whole genome shotgun (WGS) entry which is preliminary data.</text>
</comment>
<reference evidence="2 3" key="1">
    <citation type="submission" date="2015-05" db="EMBL/GenBank/DDBJ databases">
        <title>Draft Genome assembly of Streptomyces showdoensis.</title>
        <authorList>
            <person name="Thapa K.K."/>
            <person name="Metsa-Ketela M."/>
        </authorList>
    </citation>
    <scope>NUCLEOTIDE SEQUENCE [LARGE SCALE GENOMIC DNA]</scope>
    <source>
        <strain evidence="2 3">ATCC 15227</strain>
    </source>
</reference>
<dbReference type="AlphaFoldDB" id="A0A2P2GL63"/>
<proteinExistence type="predicted"/>
<evidence type="ECO:0000313" key="2">
    <source>
        <dbReference type="EMBL" id="KKZ72254.1"/>
    </source>
</evidence>
<name>A0A2P2GL63_STREW</name>
<evidence type="ECO:0000259" key="1">
    <source>
        <dbReference type="Pfam" id="PF12680"/>
    </source>
</evidence>
<protein>
    <submittedName>
        <fullName evidence="2">SnoaL-like polyketide cyclase</fullName>
    </submittedName>
</protein>
<dbReference type="Gene3D" id="3.10.450.50">
    <property type="match status" value="1"/>
</dbReference>
<dbReference type="Pfam" id="PF12680">
    <property type="entry name" value="SnoaL_2"/>
    <property type="match status" value="1"/>
</dbReference>
<dbReference type="EMBL" id="LAQS01000028">
    <property type="protein sequence ID" value="KKZ72254.1"/>
    <property type="molecule type" value="Genomic_DNA"/>
</dbReference>
<dbReference type="Proteomes" id="UP000265325">
    <property type="component" value="Unassembled WGS sequence"/>
</dbReference>
<sequence length="137" mass="14824">MTHHEHPDAALIRRGYEAFSAGDTETLAAMMTSDCTHHVPGESLISGHYKGRDNVLGGYYAKLAELTGGTFRVELKGVFVDGRGHAITAHRFHADRGDRGIEMDGGLFFTLVGDKISDIDECVADIVEADSFWGQGA</sequence>
<dbReference type="OrthoDB" id="8375282at2"/>
<dbReference type="InterPro" id="IPR037401">
    <property type="entry name" value="SnoaL-like"/>
</dbReference>
<dbReference type="SUPFAM" id="SSF54427">
    <property type="entry name" value="NTF2-like"/>
    <property type="match status" value="1"/>
</dbReference>
<feature type="domain" description="SnoaL-like" evidence="1">
    <location>
        <begin position="12"/>
        <end position="118"/>
    </location>
</feature>
<accession>A0A2P2GL63</accession>
<dbReference type="RefSeq" id="WP_046909018.1">
    <property type="nucleotide sequence ID" value="NZ_BAAAXG010000026.1"/>
</dbReference>
<gene>
    <name evidence="2" type="ORF">VO63_18850</name>
</gene>
<organism evidence="2 3">
    <name type="scientific">Streptomyces showdoensis</name>
    <dbReference type="NCBI Taxonomy" id="68268"/>
    <lineage>
        <taxon>Bacteria</taxon>
        <taxon>Bacillati</taxon>
        <taxon>Actinomycetota</taxon>
        <taxon>Actinomycetes</taxon>
        <taxon>Kitasatosporales</taxon>
        <taxon>Streptomycetaceae</taxon>
        <taxon>Streptomyces</taxon>
    </lineage>
</organism>
<dbReference type="InterPro" id="IPR032710">
    <property type="entry name" value="NTF2-like_dom_sf"/>
</dbReference>
<evidence type="ECO:0000313" key="3">
    <source>
        <dbReference type="Proteomes" id="UP000265325"/>
    </source>
</evidence>
<keyword evidence="3" id="KW-1185">Reference proteome</keyword>